<gene>
    <name evidence="3" type="ORF">B1813_03530</name>
</gene>
<dbReference type="PANTHER" id="PTHR46388:SF2">
    <property type="entry name" value="NHL REPEAT-CONTAINING PROTEIN 2"/>
    <property type="match status" value="1"/>
</dbReference>
<dbReference type="Gene3D" id="2.120.10.30">
    <property type="entry name" value="TolB, C-terminal domain"/>
    <property type="match status" value="3"/>
</dbReference>
<evidence type="ECO:0000313" key="4">
    <source>
        <dbReference type="Proteomes" id="UP000192591"/>
    </source>
</evidence>
<dbReference type="Proteomes" id="UP000192591">
    <property type="component" value="Unassembled WGS sequence"/>
</dbReference>
<dbReference type="STRING" id="1962155.B1813_03530"/>
<dbReference type="InterPro" id="IPR001258">
    <property type="entry name" value="NHL_repeat"/>
</dbReference>
<accession>A0A1V9A908</accession>
<dbReference type="InterPro" id="IPR011042">
    <property type="entry name" value="6-blade_b-propeller_TolB-like"/>
</dbReference>
<evidence type="ECO:0000256" key="2">
    <source>
        <dbReference type="SAM" id="MobiDB-lite"/>
    </source>
</evidence>
<dbReference type="AlphaFoldDB" id="A0A1V9A908"/>
<reference evidence="3 4" key="1">
    <citation type="submission" date="2017-02" db="EMBL/GenBank/DDBJ databases">
        <title>Draft genome of Saccharomonospora sp. 154.</title>
        <authorList>
            <person name="Alonso-Carmona G.S."/>
            <person name="De La Haba R."/>
            <person name="Vera-Gargallo B."/>
            <person name="Sandoval-Trujillo A.H."/>
            <person name="Ramirez-Duran N."/>
            <person name="Ventosa A."/>
        </authorList>
    </citation>
    <scope>NUCLEOTIDE SEQUENCE [LARGE SCALE GENOMIC DNA]</scope>
    <source>
        <strain evidence="3 4">LRS4.154</strain>
    </source>
</reference>
<dbReference type="EMBL" id="MWIH01000003">
    <property type="protein sequence ID" value="OQO93629.1"/>
    <property type="molecule type" value="Genomic_DNA"/>
</dbReference>
<comment type="caution">
    <text evidence="3">The sequence shown here is derived from an EMBL/GenBank/DDBJ whole genome shotgun (WGS) entry which is preliminary data.</text>
</comment>
<dbReference type="Pfam" id="PF01436">
    <property type="entry name" value="NHL"/>
    <property type="match status" value="1"/>
</dbReference>
<organism evidence="3 4">
    <name type="scientific">Saccharomonospora piscinae</name>
    <dbReference type="NCBI Taxonomy" id="687388"/>
    <lineage>
        <taxon>Bacteria</taxon>
        <taxon>Bacillati</taxon>
        <taxon>Actinomycetota</taxon>
        <taxon>Actinomycetes</taxon>
        <taxon>Pseudonocardiales</taxon>
        <taxon>Pseudonocardiaceae</taxon>
        <taxon>Saccharomonospora</taxon>
    </lineage>
</organism>
<keyword evidence="4" id="KW-1185">Reference proteome</keyword>
<sequence length="433" mass="45183">MSIPRPEGLRVRFTSGWAFLAVPPRPGCTTEVQEYVDGDWSPAAVQGAEHLVHVYAASAIKTEWRARYVAPDAAGPWATGRVWSPDTFEIDGDASPRPAPHHPTAPATVWTIRTATRTSGRPWGLAVDEHGNFYIADGDQRQVQRISADGGSVTTVAGTGRIGDSGDGGPAVEAQLRHPTTVALDRHGNVYITDSDSFRVRKVSAADGRITTVAGTGREGDSGDGGPASEADFRLPNCVVVDGHDNLFVTDPRSHRVRKVSATDNTITTVAGTGREGDSGDGGPGSEAEIMYPNSLAVDGDGNLYFGDNGTHRVRKVSAADNTITTVAGTGDKGGTGDGGPANRATLTFPIGLAVDVSGNLYIADSDTCRVRKVSATDNTISTIAGNGAAGDGEESGPATGIPLDPRGVVPDAHGNLFVADFCEYRVRKVSPR</sequence>
<evidence type="ECO:0008006" key="5">
    <source>
        <dbReference type="Google" id="ProtNLM"/>
    </source>
</evidence>
<dbReference type="RefSeq" id="WP_081190594.1">
    <property type="nucleotide sequence ID" value="NZ_MWIH01000003.1"/>
</dbReference>
<feature type="region of interest" description="Disordered" evidence="2">
    <location>
        <begin position="384"/>
        <end position="403"/>
    </location>
</feature>
<keyword evidence="1" id="KW-0677">Repeat</keyword>
<dbReference type="SUPFAM" id="SSF101898">
    <property type="entry name" value="NHL repeat"/>
    <property type="match status" value="1"/>
</dbReference>
<evidence type="ECO:0000313" key="3">
    <source>
        <dbReference type="EMBL" id="OQO93629.1"/>
    </source>
</evidence>
<dbReference type="PANTHER" id="PTHR46388">
    <property type="entry name" value="NHL REPEAT-CONTAINING PROTEIN 2"/>
    <property type="match status" value="1"/>
</dbReference>
<proteinExistence type="predicted"/>
<protein>
    <recommendedName>
        <fullName evidence="5">NHL repeat protein</fullName>
    </recommendedName>
</protein>
<feature type="region of interest" description="Disordered" evidence="2">
    <location>
        <begin position="88"/>
        <end position="108"/>
    </location>
</feature>
<name>A0A1V9A908_SACPI</name>
<evidence type="ECO:0000256" key="1">
    <source>
        <dbReference type="ARBA" id="ARBA00022737"/>
    </source>
</evidence>
<feature type="region of interest" description="Disordered" evidence="2">
    <location>
        <begin position="266"/>
        <end position="287"/>
    </location>
</feature>